<dbReference type="InterPro" id="IPR029068">
    <property type="entry name" value="Glyas_Bleomycin-R_OHBP_Dase"/>
</dbReference>
<keyword evidence="4" id="KW-1185">Reference proteome</keyword>
<proteinExistence type="predicted"/>
<evidence type="ECO:0000313" key="3">
    <source>
        <dbReference type="EMBL" id="WXB05290.1"/>
    </source>
</evidence>
<keyword evidence="1" id="KW-0479">Metal-binding</keyword>
<dbReference type="RefSeq" id="WP_394834933.1">
    <property type="nucleotide sequence ID" value="NZ_CP089929.1"/>
</dbReference>
<dbReference type="SUPFAM" id="SSF54593">
    <property type="entry name" value="Glyoxalase/Bleomycin resistance protein/Dihydroxybiphenyl dioxygenase"/>
    <property type="match status" value="1"/>
</dbReference>
<dbReference type="Proteomes" id="UP001374803">
    <property type="component" value="Chromosome"/>
</dbReference>
<dbReference type="InterPro" id="IPR037523">
    <property type="entry name" value="VOC_core"/>
</dbReference>
<dbReference type="CDD" id="cd06587">
    <property type="entry name" value="VOC"/>
    <property type="match status" value="1"/>
</dbReference>
<dbReference type="Pfam" id="PF00903">
    <property type="entry name" value="Glyoxalase"/>
    <property type="match status" value="1"/>
</dbReference>
<dbReference type="PANTHER" id="PTHR43048">
    <property type="entry name" value="METHYLMALONYL-COA EPIMERASE"/>
    <property type="match status" value="1"/>
</dbReference>
<sequence>MPTIEPHQHTHPAVVRYQVTDIDRAATFYLQHLGFELEHKAGSAFASVVRGNLRLLLSGPGSSGSRPMPDGRQQEPGGWNRIVIMVDDLTACIGTLETAGVRFTNRVETGPGGKQIQIQDPDGNAIELHEPVKKDA</sequence>
<dbReference type="PROSITE" id="PS51819">
    <property type="entry name" value="VOC"/>
    <property type="match status" value="1"/>
</dbReference>
<dbReference type="InterPro" id="IPR051785">
    <property type="entry name" value="MMCE/EMCE_epimerase"/>
</dbReference>
<feature type="domain" description="VOC" evidence="2">
    <location>
        <begin position="11"/>
        <end position="131"/>
    </location>
</feature>
<protein>
    <submittedName>
        <fullName evidence="3">VOC family protein</fullName>
    </submittedName>
</protein>
<dbReference type="InterPro" id="IPR004360">
    <property type="entry name" value="Glyas_Fos-R_dOase_dom"/>
</dbReference>
<organism evidence="3 4">
    <name type="scientific">Pendulispora rubella</name>
    <dbReference type="NCBI Taxonomy" id="2741070"/>
    <lineage>
        <taxon>Bacteria</taxon>
        <taxon>Pseudomonadati</taxon>
        <taxon>Myxococcota</taxon>
        <taxon>Myxococcia</taxon>
        <taxon>Myxococcales</taxon>
        <taxon>Sorangiineae</taxon>
        <taxon>Pendulisporaceae</taxon>
        <taxon>Pendulispora</taxon>
    </lineage>
</organism>
<reference evidence="3" key="1">
    <citation type="submission" date="2021-12" db="EMBL/GenBank/DDBJ databases">
        <title>Discovery of the Pendulisporaceae a myxobacterial family with distinct sporulation behavior and unique specialized metabolism.</title>
        <authorList>
            <person name="Garcia R."/>
            <person name="Popoff A."/>
            <person name="Bader C.D."/>
            <person name="Loehr J."/>
            <person name="Walesch S."/>
            <person name="Walt C."/>
            <person name="Boldt J."/>
            <person name="Bunk B."/>
            <person name="Haeckl F.J.F.P.J."/>
            <person name="Gunesch A.P."/>
            <person name="Birkelbach J."/>
            <person name="Nuebel U."/>
            <person name="Pietschmann T."/>
            <person name="Bach T."/>
            <person name="Mueller R."/>
        </authorList>
    </citation>
    <scope>NUCLEOTIDE SEQUENCE</scope>
    <source>
        <strain evidence="3">MSr11367</strain>
    </source>
</reference>
<evidence type="ECO:0000259" key="2">
    <source>
        <dbReference type="PROSITE" id="PS51819"/>
    </source>
</evidence>
<dbReference type="EMBL" id="CP089983">
    <property type="protein sequence ID" value="WXB05290.1"/>
    <property type="molecule type" value="Genomic_DNA"/>
</dbReference>
<evidence type="ECO:0000256" key="1">
    <source>
        <dbReference type="ARBA" id="ARBA00022723"/>
    </source>
</evidence>
<dbReference type="Gene3D" id="3.10.180.10">
    <property type="entry name" value="2,3-Dihydroxybiphenyl 1,2-Dioxygenase, domain 1"/>
    <property type="match status" value="1"/>
</dbReference>
<name>A0ABZ2L4M9_9BACT</name>
<gene>
    <name evidence="3" type="ORF">LVJ94_51385</name>
</gene>
<dbReference type="PANTHER" id="PTHR43048:SF3">
    <property type="entry name" value="METHYLMALONYL-COA EPIMERASE, MITOCHONDRIAL"/>
    <property type="match status" value="1"/>
</dbReference>
<evidence type="ECO:0000313" key="4">
    <source>
        <dbReference type="Proteomes" id="UP001374803"/>
    </source>
</evidence>
<accession>A0ABZ2L4M9</accession>